<sequence length="177" mass="19601">MAKEIKKIISIPEGVTVTLENNVLSASGPKGTNTRFVWYPGVNIEVNGSEVVVDSPSSRKKQKAMVGTLSSHINNMMKGAVDGFEYHMKVVYSHFPMQLKVEGKQFVISNFLGEKKPRVSKILGETTVKTSGDEVIVSGINKEDVGQTAANIEQKTKIKRFDPRVFQDGIYIVEKRV</sequence>
<dbReference type="PANTHER" id="PTHR11655:SF16">
    <property type="entry name" value="60S RIBOSOMAL PROTEIN L9"/>
    <property type="match status" value="1"/>
</dbReference>
<dbReference type="InterPro" id="IPR000702">
    <property type="entry name" value="Ribosomal_uL6-like"/>
</dbReference>
<organism evidence="7 8">
    <name type="scientific">Methanococcoides methylutens</name>
    <dbReference type="NCBI Taxonomy" id="2226"/>
    <lineage>
        <taxon>Archaea</taxon>
        <taxon>Methanobacteriati</taxon>
        <taxon>Methanobacteriota</taxon>
        <taxon>Stenosarchaea group</taxon>
        <taxon>Methanomicrobia</taxon>
        <taxon>Methanosarcinales</taxon>
        <taxon>Methanosarcinaceae</taxon>
        <taxon>Methanococcoides</taxon>
    </lineage>
</organism>
<reference evidence="7 8" key="1">
    <citation type="submission" date="2014-09" db="EMBL/GenBank/DDBJ databases">
        <title>Draft genome sequence of an obligately methylotrophic methanogen, Methanococcoides methylutens, isolated from marine sediment.</title>
        <authorList>
            <person name="Guan Y."/>
            <person name="Ngugi D.K."/>
            <person name="Blom J."/>
            <person name="Ali S."/>
            <person name="Ferry J.G."/>
            <person name="Stingl U."/>
        </authorList>
    </citation>
    <scope>NUCLEOTIDE SEQUENCE [LARGE SCALE GENOMIC DNA]</scope>
    <source>
        <strain evidence="7 8">DSM 2657</strain>
    </source>
</reference>
<evidence type="ECO:0000313" key="7">
    <source>
        <dbReference type="EMBL" id="KGK99535.1"/>
    </source>
</evidence>
<keyword evidence="4 5" id="KW-0687">Ribonucleoprotein</keyword>
<protein>
    <recommendedName>
        <fullName evidence="5">Large ribosomal subunit protein uL6</fullName>
    </recommendedName>
</protein>
<dbReference type="PANTHER" id="PTHR11655">
    <property type="entry name" value="60S/50S RIBOSOMAL PROTEIN L6/L9"/>
    <property type="match status" value="1"/>
</dbReference>
<dbReference type="NCBIfam" id="NF004037">
    <property type="entry name" value="PRK05518.1"/>
    <property type="match status" value="1"/>
</dbReference>
<evidence type="ECO:0000259" key="6">
    <source>
        <dbReference type="Pfam" id="PF00347"/>
    </source>
</evidence>
<feature type="domain" description="Large ribosomal subunit protein uL6 alpha-beta" evidence="6">
    <location>
        <begin position="11"/>
        <end position="79"/>
    </location>
</feature>
<keyword evidence="1 5" id="KW-0699">rRNA-binding</keyword>
<dbReference type="GO" id="GO:0022625">
    <property type="term" value="C:cytosolic large ribosomal subunit"/>
    <property type="evidence" value="ECO:0007669"/>
    <property type="project" value="UniProtKB-UniRule"/>
</dbReference>
<dbReference type="InterPro" id="IPR002359">
    <property type="entry name" value="Ribosomal_uL6_CS2"/>
</dbReference>
<dbReference type="RefSeq" id="WP_048193266.1">
    <property type="nucleotide sequence ID" value="NZ_CAAGSM010000007.1"/>
</dbReference>
<dbReference type="InterPro" id="IPR036789">
    <property type="entry name" value="Ribosomal_uL6-like_a/b-dom_sf"/>
</dbReference>
<feature type="domain" description="Large ribosomal subunit protein uL6 alpha-beta" evidence="6">
    <location>
        <begin position="95"/>
        <end position="169"/>
    </location>
</feature>
<evidence type="ECO:0000256" key="3">
    <source>
        <dbReference type="ARBA" id="ARBA00022980"/>
    </source>
</evidence>
<comment type="caution">
    <text evidence="7">The sequence shown here is derived from an EMBL/GenBank/DDBJ whole genome shotgun (WGS) entry which is preliminary data.</text>
</comment>
<keyword evidence="3 5" id="KW-0689">Ribosomal protein</keyword>
<keyword evidence="2 5" id="KW-0694">RNA-binding</keyword>
<dbReference type="EMBL" id="JRHO01000005">
    <property type="protein sequence ID" value="KGK99535.1"/>
    <property type="molecule type" value="Genomic_DNA"/>
</dbReference>
<evidence type="ECO:0000256" key="4">
    <source>
        <dbReference type="ARBA" id="ARBA00023274"/>
    </source>
</evidence>
<comment type="similarity">
    <text evidence="5">Belongs to the universal ribosomal protein uL6 family.</text>
</comment>
<accession>A0A099T2W8</accession>
<dbReference type="AlphaFoldDB" id="A0A099T2W8"/>
<dbReference type="InterPro" id="IPR020040">
    <property type="entry name" value="Ribosomal_uL6_a/b-dom"/>
</dbReference>
<dbReference type="GO" id="GO:0019843">
    <property type="term" value="F:rRNA binding"/>
    <property type="evidence" value="ECO:0007669"/>
    <property type="project" value="UniProtKB-UniRule"/>
</dbReference>
<dbReference type="GO" id="GO:0002181">
    <property type="term" value="P:cytoplasmic translation"/>
    <property type="evidence" value="ECO:0007669"/>
    <property type="project" value="TreeGrafter"/>
</dbReference>
<dbReference type="PIRSF" id="PIRSF002162">
    <property type="entry name" value="Ribosomal_L6"/>
    <property type="match status" value="1"/>
</dbReference>
<comment type="subunit">
    <text evidence="5">Part of the 50S ribosomal subunit.</text>
</comment>
<dbReference type="Proteomes" id="UP000029859">
    <property type="component" value="Unassembled WGS sequence"/>
</dbReference>
<dbReference type="HAMAP" id="MF_01365_A">
    <property type="entry name" value="Ribosomal_uL6_A"/>
    <property type="match status" value="1"/>
</dbReference>
<proteinExistence type="inferred from homology"/>
<comment type="function">
    <text evidence="5">This protein binds to the 23S rRNA, and is important in its secondary structure. It is located near the subunit interface in the base of the L7/L12 stalk, and near the tRNA binding site of the peptidyltransferase center.</text>
</comment>
<keyword evidence="8" id="KW-1185">Reference proteome</keyword>
<dbReference type="NCBIfam" id="TIGR03653">
    <property type="entry name" value="uL6_arch"/>
    <property type="match status" value="1"/>
</dbReference>
<gene>
    <name evidence="5" type="primary">rpl6</name>
    <name evidence="7" type="ORF">LI82_01920</name>
</gene>
<evidence type="ECO:0000256" key="1">
    <source>
        <dbReference type="ARBA" id="ARBA00022730"/>
    </source>
</evidence>
<dbReference type="PROSITE" id="PS00700">
    <property type="entry name" value="RIBOSOMAL_L6_2"/>
    <property type="match status" value="1"/>
</dbReference>
<dbReference type="SUPFAM" id="SSF56053">
    <property type="entry name" value="Ribosomal protein L6"/>
    <property type="match status" value="2"/>
</dbReference>
<dbReference type="GO" id="GO:0003735">
    <property type="term" value="F:structural constituent of ribosome"/>
    <property type="evidence" value="ECO:0007669"/>
    <property type="project" value="UniProtKB-UniRule"/>
</dbReference>
<evidence type="ECO:0000256" key="5">
    <source>
        <dbReference type="HAMAP-Rule" id="MF_01365"/>
    </source>
</evidence>
<dbReference type="Gene3D" id="3.90.930.12">
    <property type="entry name" value="Ribosomal protein L6, alpha-beta domain"/>
    <property type="match status" value="2"/>
</dbReference>
<dbReference type="FunFam" id="3.90.930.12:FF:000008">
    <property type="entry name" value="50S ribosomal protein L6"/>
    <property type="match status" value="1"/>
</dbReference>
<evidence type="ECO:0000256" key="2">
    <source>
        <dbReference type="ARBA" id="ARBA00022884"/>
    </source>
</evidence>
<evidence type="ECO:0000313" key="8">
    <source>
        <dbReference type="Proteomes" id="UP000029859"/>
    </source>
</evidence>
<name>A0A099T2W8_METMT</name>
<dbReference type="Pfam" id="PF00347">
    <property type="entry name" value="Ribosomal_L6"/>
    <property type="match status" value="2"/>
</dbReference>
<dbReference type="OrthoDB" id="7144at2157"/>
<dbReference type="InterPro" id="IPR019907">
    <property type="entry name" value="Ribosomal_uL6_arc"/>
</dbReference>